<dbReference type="EMBL" id="LXQA010842677">
    <property type="protein sequence ID" value="MCI73621.1"/>
    <property type="molecule type" value="Genomic_DNA"/>
</dbReference>
<feature type="non-terminal residue" evidence="1">
    <location>
        <position position="70"/>
    </location>
</feature>
<dbReference type="AlphaFoldDB" id="A0A392UJA2"/>
<name>A0A392UJA2_9FABA</name>
<accession>A0A392UJA2</accession>
<sequence>MEEGEHYFLGEKLDDKARNRQSEDVRRVEGLDNVVAQTLSSDSPAHVSQVDLATQCDASSGERATRVLET</sequence>
<evidence type="ECO:0000313" key="2">
    <source>
        <dbReference type="Proteomes" id="UP000265520"/>
    </source>
</evidence>
<protein>
    <submittedName>
        <fullName evidence="1">Uncharacterized protein</fullName>
    </submittedName>
</protein>
<reference evidence="1 2" key="1">
    <citation type="journal article" date="2018" name="Front. Plant Sci.">
        <title>Red Clover (Trifolium pratense) and Zigzag Clover (T. medium) - A Picture of Genomic Similarities and Differences.</title>
        <authorList>
            <person name="Dluhosova J."/>
            <person name="Istvanek J."/>
            <person name="Nedelnik J."/>
            <person name="Repkova J."/>
        </authorList>
    </citation>
    <scope>NUCLEOTIDE SEQUENCE [LARGE SCALE GENOMIC DNA]</scope>
    <source>
        <strain evidence="2">cv. 10/8</strain>
        <tissue evidence="1">Leaf</tissue>
    </source>
</reference>
<keyword evidence="2" id="KW-1185">Reference proteome</keyword>
<evidence type="ECO:0000313" key="1">
    <source>
        <dbReference type="EMBL" id="MCI73621.1"/>
    </source>
</evidence>
<dbReference type="Proteomes" id="UP000265520">
    <property type="component" value="Unassembled WGS sequence"/>
</dbReference>
<organism evidence="1 2">
    <name type="scientific">Trifolium medium</name>
    <dbReference type="NCBI Taxonomy" id="97028"/>
    <lineage>
        <taxon>Eukaryota</taxon>
        <taxon>Viridiplantae</taxon>
        <taxon>Streptophyta</taxon>
        <taxon>Embryophyta</taxon>
        <taxon>Tracheophyta</taxon>
        <taxon>Spermatophyta</taxon>
        <taxon>Magnoliopsida</taxon>
        <taxon>eudicotyledons</taxon>
        <taxon>Gunneridae</taxon>
        <taxon>Pentapetalae</taxon>
        <taxon>rosids</taxon>
        <taxon>fabids</taxon>
        <taxon>Fabales</taxon>
        <taxon>Fabaceae</taxon>
        <taxon>Papilionoideae</taxon>
        <taxon>50 kb inversion clade</taxon>
        <taxon>NPAAA clade</taxon>
        <taxon>Hologalegina</taxon>
        <taxon>IRL clade</taxon>
        <taxon>Trifolieae</taxon>
        <taxon>Trifolium</taxon>
    </lineage>
</organism>
<comment type="caution">
    <text evidence="1">The sequence shown here is derived from an EMBL/GenBank/DDBJ whole genome shotgun (WGS) entry which is preliminary data.</text>
</comment>
<proteinExistence type="predicted"/>